<organism evidence="8 9">
    <name type="scientific">Hibiscus syriacus</name>
    <name type="common">Rose of Sharon</name>
    <dbReference type="NCBI Taxonomy" id="106335"/>
    <lineage>
        <taxon>Eukaryota</taxon>
        <taxon>Viridiplantae</taxon>
        <taxon>Streptophyta</taxon>
        <taxon>Embryophyta</taxon>
        <taxon>Tracheophyta</taxon>
        <taxon>Spermatophyta</taxon>
        <taxon>Magnoliopsida</taxon>
        <taxon>eudicotyledons</taxon>
        <taxon>Gunneridae</taxon>
        <taxon>Pentapetalae</taxon>
        <taxon>rosids</taxon>
        <taxon>malvids</taxon>
        <taxon>Malvales</taxon>
        <taxon>Malvaceae</taxon>
        <taxon>Malvoideae</taxon>
        <taxon>Hibiscus</taxon>
    </lineage>
</organism>
<evidence type="ECO:0000256" key="6">
    <source>
        <dbReference type="SAM" id="MobiDB-lite"/>
    </source>
</evidence>
<reference evidence="8" key="1">
    <citation type="submission" date="2019-09" db="EMBL/GenBank/DDBJ databases">
        <title>Draft genome information of white flower Hibiscus syriacus.</title>
        <authorList>
            <person name="Kim Y.-M."/>
        </authorList>
    </citation>
    <scope>NUCLEOTIDE SEQUENCE [LARGE SCALE GENOMIC DNA]</scope>
    <source>
        <strain evidence="8">YM2019G1</strain>
    </source>
</reference>
<evidence type="ECO:0000256" key="5">
    <source>
        <dbReference type="ARBA" id="ARBA00023136"/>
    </source>
</evidence>
<dbReference type="Proteomes" id="UP000436088">
    <property type="component" value="Unassembled WGS sequence"/>
</dbReference>
<proteinExistence type="predicted"/>
<dbReference type="PANTHER" id="PTHR42920:SF26">
    <property type="entry name" value="OS03G0707200 PROTEIN"/>
    <property type="match status" value="1"/>
</dbReference>
<comment type="subcellular location">
    <subcellularLocation>
        <location evidence="1">Cell membrane</location>
        <topology evidence="1">Multi-pass membrane protein</topology>
    </subcellularLocation>
</comment>
<keyword evidence="5 7" id="KW-0472">Membrane</keyword>
<evidence type="ECO:0000256" key="1">
    <source>
        <dbReference type="ARBA" id="ARBA00004651"/>
    </source>
</evidence>
<keyword evidence="3 7" id="KW-0812">Transmembrane</keyword>
<dbReference type="GO" id="GO:0005886">
    <property type="term" value="C:plasma membrane"/>
    <property type="evidence" value="ECO:0007669"/>
    <property type="project" value="UniProtKB-SubCell"/>
</dbReference>
<evidence type="ECO:0000256" key="2">
    <source>
        <dbReference type="ARBA" id="ARBA00022475"/>
    </source>
</evidence>
<accession>A0A6A3BSD7</accession>
<dbReference type="InterPro" id="IPR051258">
    <property type="entry name" value="Diverse_Substrate_Transporter"/>
</dbReference>
<dbReference type="SUPFAM" id="SSF103481">
    <property type="entry name" value="Multidrug resistance efflux transporter EmrE"/>
    <property type="match status" value="1"/>
</dbReference>
<evidence type="ECO:0000256" key="3">
    <source>
        <dbReference type="ARBA" id="ARBA00022692"/>
    </source>
</evidence>
<feature type="transmembrane region" description="Helical" evidence="7">
    <location>
        <begin position="107"/>
        <end position="132"/>
    </location>
</feature>
<evidence type="ECO:0000256" key="7">
    <source>
        <dbReference type="SAM" id="Phobius"/>
    </source>
</evidence>
<name>A0A6A3BSD7_HIBSY</name>
<feature type="region of interest" description="Disordered" evidence="6">
    <location>
        <begin position="266"/>
        <end position="302"/>
    </location>
</feature>
<keyword evidence="2" id="KW-1003">Cell membrane</keyword>
<keyword evidence="9" id="KW-1185">Reference proteome</keyword>
<gene>
    <name evidence="8" type="ORF">F3Y22_tig00109926pilonHSYRG00161</name>
</gene>
<dbReference type="PANTHER" id="PTHR42920">
    <property type="entry name" value="OS03G0707200 PROTEIN-RELATED"/>
    <property type="match status" value="1"/>
</dbReference>
<keyword evidence="4 7" id="KW-1133">Transmembrane helix</keyword>
<comment type="caution">
    <text evidence="8">The sequence shown here is derived from an EMBL/GenBank/DDBJ whole genome shotgun (WGS) entry which is preliminary data.</text>
</comment>
<dbReference type="EMBL" id="VEPZ02000781">
    <property type="protein sequence ID" value="KAE8719756.1"/>
    <property type="molecule type" value="Genomic_DNA"/>
</dbReference>
<dbReference type="InterPro" id="IPR037185">
    <property type="entry name" value="EmrE-like"/>
</dbReference>
<dbReference type="AlphaFoldDB" id="A0A6A3BSD7"/>
<protein>
    <submittedName>
        <fullName evidence="8">Uncharacterized protein</fullName>
    </submittedName>
</protein>
<evidence type="ECO:0000313" key="9">
    <source>
        <dbReference type="Proteomes" id="UP000436088"/>
    </source>
</evidence>
<evidence type="ECO:0000256" key="4">
    <source>
        <dbReference type="ARBA" id="ARBA00022989"/>
    </source>
</evidence>
<sequence length="316" mass="35869">MRHAHRDDEFDKELAPKILELEENHSFLHKLVFYIQKIRSVLLLNSSPLFIYTWCPNIAASDLPVYKAVESIMDPAPFSAVRFVMSAIPFVLRARDDVKMVKTGIELGLWSVWVSLLRQLVYLQLMLAVMVVPMLDSMLGAIIPARTWFGILMSALGVAMPESAVLRRTQDMDTSSLTWEMLWDWMMAFPWVPALYTGIWSTGLCQWIEIAAMREVSATETAIIYPMEPVWALVLHGSSSRRTVGHDRMVGLLSCLGKLNGANVGHIGRKKTDRREKGNPKGNPRRVSEMDKGKLQKKLSTSPIVVRTRKDVRDLF</sequence>
<evidence type="ECO:0000313" key="8">
    <source>
        <dbReference type="EMBL" id="KAE8719756.1"/>
    </source>
</evidence>